<protein>
    <recommendedName>
        <fullName evidence="5">Acyl-CoA synthetase</fullName>
    </recommendedName>
</protein>
<evidence type="ECO:0000256" key="5">
    <source>
        <dbReference type="ARBA" id="ARBA00032875"/>
    </source>
</evidence>
<dbReference type="PROSITE" id="PS00455">
    <property type="entry name" value="AMP_BINDING"/>
    <property type="match status" value="1"/>
</dbReference>
<dbReference type="InterPro" id="IPR020845">
    <property type="entry name" value="AMP-binding_CS"/>
</dbReference>
<proteinExistence type="inferred from homology"/>
<dbReference type="CDD" id="cd05907">
    <property type="entry name" value="VL_LC_FACS_like"/>
    <property type="match status" value="1"/>
</dbReference>
<keyword evidence="8" id="KW-1185">Reference proteome</keyword>
<evidence type="ECO:0000256" key="3">
    <source>
        <dbReference type="ARBA" id="ARBA00022832"/>
    </source>
</evidence>
<reference evidence="8" key="1">
    <citation type="journal article" date="2019" name="Int. J. Syst. Evol. Microbiol.">
        <title>The Global Catalogue of Microorganisms (GCM) 10K type strain sequencing project: providing services to taxonomists for standard genome sequencing and annotation.</title>
        <authorList>
            <consortium name="The Broad Institute Genomics Platform"/>
            <consortium name="The Broad Institute Genome Sequencing Center for Infectious Disease"/>
            <person name="Wu L."/>
            <person name="Ma J."/>
        </authorList>
    </citation>
    <scope>NUCLEOTIDE SEQUENCE [LARGE SCALE GENOMIC DNA]</scope>
    <source>
        <strain evidence="8">JCM 17906</strain>
    </source>
</reference>
<evidence type="ECO:0000256" key="4">
    <source>
        <dbReference type="ARBA" id="ARBA00023098"/>
    </source>
</evidence>
<dbReference type="EMBL" id="BAABGT010000100">
    <property type="protein sequence ID" value="GAA4557247.1"/>
    <property type="molecule type" value="Genomic_DNA"/>
</dbReference>
<dbReference type="Proteomes" id="UP001501598">
    <property type="component" value="Unassembled WGS sequence"/>
</dbReference>
<sequence length="557" mass="59821">MVRGTTVWWGPGTWAADPAEPSVRGMPDTVVSLFDAHVTAHPDAVALSSGDGSVRWTRREYAAKAARLASAFRALGVRPGDTVALLLGNRPEWQLSDLAALLVGATPFSLYVTAPPTESAALVDRARARLIVADPDLLHDDHLPAGVPVVTVDELDRLPTDPAFVPHVPRPDDVATLIFTSGTTGEPKGVELTHAAIVFQLRALDSIVRLDGGATVSYLPHAHIVDRVIGHYATLVGGTSVTTVADPATLFDVLQRVRPRLFTSVPRIWQRVERLMREMLRDGATPEQVASRFGLDGAQWLITGSAPLPAATHAFFASLGLPLHDLWGLSETVAVATYTGPDDAYRDRDGTVGRPLPGTSVRLADDGEILVRGPHLARGYRDDPRGTAAAFVDGWFHTGDLGEWRGEFLAITGRKKDLIVTAGGENISPSRVEDVVAASPLVDQVLIIGDGRPFLVALVVPDFAELDRHGLHGAPEQVVADPRTRALLGTALDTANRTLGRAERIRAHAILPRPWTGDSGELTPTLKLRRGAVEQRNRALIDELYAPRDSSETAVTP</sequence>
<keyword evidence="3" id="KW-0276">Fatty acid metabolism</keyword>
<dbReference type="Gene3D" id="3.40.50.12780">
    <property type="entry name" value="N-terminal domain of ligase-like"/>
    <property type="match status" value="1"/>
</dbReference>
<evidence type="ECO:0000259" key="6">
    <source>
        <dbReference type="Pfam" id="PF00501"/>
    </source>
</evidence>
<keyword evidence="2" id="KW-0436">Ligase</keyword>
<dbReference type="InterPro" id="IPR042099">
    <property type="entry name" value="ANL_N_sf"/>
</dbReference>
<evidence type="ECO:0000256" key="2">
    <source>
        <dbReference type="ARBA" id="ARBA00022598"/>
    </source>
</evidence>
<comment type="caution">
    <text evidence="7">The sequence shown here is derived from an EMBL/GenBank/DDBJ whole genome shotgun (WGS) entry which is preliminary data.</text>
</comment>
<dbReference type="InterPro" id="IPR000873">
    <property type="entry name" value="AMP-dep_synth/lig_dom"/>
</dbReference>
<evidence type="ECO:0000313" key="8">
    <source>
        <dbReference type="Proteomes" id="UP001501598"/>
    </source>
</evidence>
<evidence type="ECO:0000256" key="1">
    <source>
        <dbReference type="ARBA" id="ARBA00006432"/>
    </source>
</evidence>
<feature type="domain" description="AMP-dependent synthetase/ligase" evidence="6">
    <location>
        <begin position="34"/>
        <end position="380"/>
    </location>
</feature>
<dbReference type="PANTHER" id="PTHR43272:SF32">
    <property type="entry name" value="AMP-DEPENDENT SYNTHETASE_LIGASE DOMAIN-CONTAINING PROTEIN"/>
    <property type="match status" value="1"/>
</dbReference>
<accession>A0ABP8S1R6</accession>
<dbReference type="Pfam" id="PF00501">
    <property type="entry name" value="AMP-binding"/>
    <property type="match status" value="1"/>
</dbReference>
<keyword evidence="4" id="KW-0443">Lipid metabolism</keyword>
<name>A0ABP8S1R6_9PSEU</name>
<dbReference type="PANTHER" id="PTHR43272">
    <property type="entry name" value="LONG-CHAIN-FATTY-ACID--COA LIGASE"/>
    <property type="match status" value="1"/>
</dbReference>
<gene>
    <name evidence="7" type="ORF">GCM10023175_61150</name>
</gene>
<organism evidence="7 8">
    <name type="scientific">Pseudonocardia xishanensis</name>
    <dbReference type="NCBI Taxonomy" id="630995"/>
    <lineage>
        <taxon>Bacteria</taxon>
        <taxon>Bacillati</taxon>
        <taxon>Actinomycetota</taxon>
        <taxon>Actinomycetes</taxon>
        <taxon>Pseudonocardiales</taxon>
        <taxon>Pseudonocardiaceae</taxon>
        <taxon>Pseudonocardia</taxon>
    </lineage>
</organism>
<comment type="similarity">
    <text evidence="1">Belongs to the ATP-dependent AMP-binding enzyme family.</text>
</comment>
<dbReference type="Pfam" id="PF23562">
    <property type="entry name" value="AMP-binding_C_3"/>
    <property type="match status" value="1"/>
</dbReference>
<evidence type="ECO:0000313" key="7">
    <source>
        <dbReference type="EMBL" id="GAA4557247.1"/>
    </source>
</evidence>
<dbReference type="SUPFAM" id="SSF56801">
    <property type="entry name" value="Acetyl-CoA synthetase-like"/>
    <property type="match status" value="1"/>
</dbReference>